<keyword evidence="3" id="KW-0663">Pyridoxal phosphate</keyword>
<organism evidence="4">
    <name type="scientific">mine drainage metagenome</name>
    <dbReference type="NCBI Taxonomy" id="410659"/>
    <lineage>
        <taxon>unclassified sequences</taxon>
        <taxon>metagenomes</taxon>
        <taxon>ecological metagenomes</taxon>
    </lineage>
</organism>
<evidence type="ECO:0000256" key="2">
    <source>
        <dbReference type="ARBA" id="ARBA00009077"/>
    </source>
</evidence>
<evidence type="ECO:0000256" key="1">
    <source>
        <dbReference type="ARBA" id="ARBA00001933"/>
    </source>
</evidence>
<dbReference type="CDD" id="cd00614">
    <property type="entry name" value="CGS_like"/>
    <property type="match status" value="1"/>
</dbReference>
<dbReference type="Pfam" id="PF01053">
    <property type="entry name" value="Cys_Met_Meta_PP"/>
    <property type="match status" value="1"/>
</dbReference>
<dbReference type="SUPFAM" id="SSF53383">
    <property type="entry name" value="PLP-dependent transferases"/>
    <property type="match status" value="1"/>
</dbReference>
<dbReference type="GO" id="GO:0019343">
    <property type="term" value="P:cysteine biosynthetic process via cystathionine"/>
    <property type="evidence" value="ECO:0007669"/>
    <property type="project" value="TreeGrafter"/>
</dbReference>
<evidence type="ECO:0000313" key="4">
    <source>
        <dbReference type="EMBL" id="EQD33148.1"/>
    </source>
</evidence>
<comment type="caution">
    <text evidence="4">The sequence shown here is derived from an EMBL/GenBank/DDBJ whole genome shotgun (WGS) entry which is preliminary data.</text>
</comment>
<dbReference type="PIRSF" id="PIRSF001434">
    <property type="entry name" value="CGS"/>
    <property type="match status" value="1"/>
</dbReference>
<protein>
    <submittedName>
        <fullName evidence="4">Cystathionine gamma-synthase</fullName>
    </submittedName>
</protein>
<feature type="non-terminal residue" evidence="4">
    <location>
        <position position="1"/>
    </location>
</feature>
<comment type="similarity">
    <text evidence="2">Belongs to the trans-sulfuration enzymes family.</text>
</comment>
<dbReference type="InterPro" id="IPR015424">
    <property type="entry name" value="PyrdxlP-dep_Trfase"/>
</dbReference>
<dbReference type="GO" id="GO:0005737">
    <property type="term" value="C:cytoplasm"/>
    <property type="evidence" value="ECO:0007669"/>
    <property type="project" value="TreeGrafter"/>
</dbReference>
<dbReference type="GO" id="GO:0019346">
    <property type="term" value="P:transsulfuration"/>
    <property type="evidence" value="ECO:0007669"/>
    <property type="project" value="InterPro"/>
</dbReference>
<evidence type="ECO:0000256" key="3">
    <source>
        <dbReference type="ARBA" id="ARBA00022898"/>
    </source>
</evidence>
<name>T0YJ17_9ZZZZ</name>
<reference evidence="4" key="1">
    <citation type="submission" date="2013-08" db="EMBL/GenBank/DDBJ databases">
        <authorList>
            <person name="Mendez C."/>
            <person name="Richter M."/>
            <person name="Ferrer M."/>
            <person name="Sanchez J."/>
        </authorList>
    </citation>
    <scope>NUCLEOTIDE SEQUENCE</scope>
</reference>
<dbReference type="GO" id="GO:0030170">
    <property type="term" value="F:pyridoxal phosphate binding"/>
    <property type="evidence" value="ECO:0007669"/>
    <property type="project" value="InterPro"/>
</dbReference>
<dbReference type="EMBL" id="AUZY01011758">
    <property type="protein sequence ID" value="EQD33148.1"/>
    <property type="molecule type" value="Genomic_DNA"/>
</dbReference>
<dbReference type="AlphaFoldDB" id="T0YJ17"/>
<comment type="cofactor">
    <cofactor evidence="1">
        <name>pyridoxal 5'-phosphate</name>
        <dbReference type="ChEBI" id="CHEBI:597326"/>
    </cofactor>
</comment>
<gene>
    <name evidence="4" type="ORF">B1B_17595</name>
</gene>
<proteinExistence type="inferred from homology"/>
<dbReference type="InterPro" id="IPR000277">
    <property type="entry name" value="Cys/Met-Metab_PyrdxlP-dep_enz"/>
</dbReference>
<dbReference type="PANTHER" id="PTHR11808:SF15">
    <property type="entry name" value="CYSTATHIONINE GAMMA-LYASE"/>
    <property type="match status" value="1"/>
</dbReference>
<dbReference type="Gene3D" id="3.90.1150.10">
    <property type="entry name" value="Aspartate Aminotransferase, domain 1"/>
    <property type="match status" value="1"/>
</dbReference>
<dbReference type="InterPro" id="IPR015421">
    <property type="entry name" value="PyrdxlP-dep_Trfase_major"/>
</dbReference>
<dbReference type="InterPro" id="IPR015422">
    <property type="entry name" value="PyrdxlP-dep_Trfase_small"/>
</dbReference>
<dbReference type="PANTHER" id="PTHR11808">
    <property type="entry name" value="TRANS-SULFURATION ENZYME FAMILY MEMBER"/>
    <property type="match status" value="1"/>
</dbReference>
<dbReference type="Gene3D" id="3.40.640.10">
    <property type="entry name" value="Type I PLP-dependent aspartate aminotransferase-like (Major domain)"/>
    <property type="match status" value="1"/>
</dbReference>
<reference evidence="4" key="2">
    <citation type="journal article" date="2014" name="ISME J.">
        <title>Microbial stratification in low pH oxic and suboxic macroscopic growths along an acid mine drainage.</title>
        <authorList>
            <person name="Mendez-Garcia C."/>
            <person name="Mesa V."/>
            <person name="Sprenger R.R."/>
            <person name="Richter M."/>
            <person name="Diez M.S."/>
            <person name="Solano J."/>
            <person name="Bargiela R."/>
            <person name="Golyshina O.V."/>
            <person name="Manteca A."/>
            <person name="Ramos J.L."/>
            <person name="Gallego J.R."/>
            <person name="Llorente I."/>
            <person name="Martins Dos Santos V.A."/>
            <person name="Jensen O.N."/>
            <person name="Pelaez A.I."/>
            <person name="Sanchez J."/>
            <person name="Ferrer M."/>
        </authorList>
    </citation>
    <scope>NUCLEOTIDE SEQUENCE</scope>
</reference>
<dbReference type="GO" id="GO:0004123">
    <property type="term" value="F:cystathionine gamma-lyase activity"/>
    <property type="evidence" value="ECO:0007669"/>
    <property type="project" value="TreeGrafter"/>
</dbReference>
<dbReference type="FunFam" id="3.40.640.10:FF:000046">
    <property type="entry name" value="Cystathionine gamma-lyase"/>
    <property type="match status" value="1"/>
</dbReference>
<accession>T0YJ17</accession>
<sequence length="345" mass="36728">TYEHAPDGSMPHGLIYQRTDHPTQQRFEQALAALEHGMRALFFGSGMGAGTALLQSLPMGSHVLFPNDVYHGYRHLALEFFARWNLRCDFADLADIASARAALTPLTRLIWVETPSNPLLQISDIAVLAELAHARGARLLVDNTFATPVLQQPLALGADIVLHSVTKYIGGHSDTMGGALVFGADLDALAEQVFRTRAAVGLHGAPLAAWLALRGLHSLPARMDWHCRNALAVAQALGAHPAVARVHYPGLPTHPGHAVAAQQMRDFGGMVSFELSGGRGAALACAGRLKLFINATSLGGCESLVEHRASVEGPEPTSPQSLLRLSVGLEHPDDLVGDLMQALSG</sequence>
<dbReference type="GO" id="GO:0003962">
    <property type="term" value="F:cystathionine gamma-synthase activity"/>
    <property type="evidence" value="ECO:0007669"/>
    <property type="project" value="TreeGrafter"/>
</dbReference>